<name>A0A147KLK4_THECS</name>
<dbReference type="Proteomes" id="UP000074382">
    <property type="component" value="Unassembled WGS sequence"/>
</dbReference>
<dbReference type="CDD" id="cd00995">
    <property type="entry name" value="PBP2_NikA_DppA_OppA_like"/>
    <property type="match status" value="1"/>
</dbReference>
<dbReference type="InterPro" id="IPR000914">
    <property type="entry name" value="SBP_5_dom"/>
</dbReference>
<dbReference type="Pfam" id="PF00496">
    <property type="entry name" value="SBP_bac_5"/>
    <property type="match status" value="1"/>
</dbReference>
<dbReference type="InterPro" id="IPR030678">
    <property type="entry name" value="Peptide/Ni-bd"/>
</dbReference>
<accession>A0A147KLK4</accession>
<dbReference type="Gene3D" id="3.10.105.10">
    <property type="entry name" value="Dipeptide-binding Protein, Domain 3"/>
    <property type="match status" value="1"/>
</dbReference>
<dbReference type="GO" id="GO:1904680">
    <property type="term" value="F:peptide transmembrane transporter activity"/>
    <property type="evidence" value="ECO:0007669"/>
    <property type="project" value="TreeGrafter"/>
</dbReference>
<evidence type="ECO:0000259" key="1">
    <source>
        <dbReference type="Pfam" id="PF00496"/>
    </source>
</evidence>
<dbReference type="GO" id="GO:0043190">
    <property type="term" value="C:ATP-binding cassette (ABC) transporter complex"/>
    <property type="evidence" value="ECO:0007669"/>
    <property type="project" value="InterPro"/>
</dbReference>
<organism evidence="2 3">
    <name type="scientific">Thermobifida cellulosilytica TB100</name>
    <dbReference type="NCBI Taxonomy" id="665004"/>
    <lineage>
        <taxon>Bacteria</taxon>
        <taxon>Bacillati</taxon>
        <taxon>Actinomycetota</taxon>
        <taxon>Actinomycetes</taxon>
        <taxon>Streptosporangiales</taxon>
        <taxon>Nocardiopsidaceae</taxon>
        <taxon>Thermobifida</taxon>
    </lineage>
</organism>
<dbReference type="STRING" id="665004.AC529_03055"/>
<dbReference type="Gene3D" id="3.40.190.10">
    <property type="entry name" value="Periplasmic binding protein-like II"/>
    <property type="match status" value="1"/>
</dbReference>
<dbReference type="PATRIC" id="fig|665004.4.peg.2266"/>
<keyword evidence="3" id="KW-1185">Reference proteome</keyword>
<comment type="caution">
    <text evidence="2">The sequence shown here is derived from an EMBL/GenBank/DDBJ whole genome shotgun (WGS) entry which is preliminary data.</text>
</comment>
<feature type="domain" description="Solute-binding protein family 5" evidence="1">
    <location>
        <begin position="70"/>
        <end position="419"/>
    </location>
</feature>
<dbReference type="GO" id="GO:0042597">
    <property type="term" value="C:periplasmic space"/>
    <property type="evidence" value="ECO:0007669"/>
    <property type="project" value="UniProtKB-ARBA"/>
</dbReference>
<proteinExistence type="predicted"/>
<dbReference type="GO" id="GO:0015833">
    <property type="term" value="P:peptide transport"/>
    <property type="evidence" value="ECO:0007669"/>
    <property type="project" value="TreeGrafter"/>
</dbReference>
<sequence length="498" mass="54706">MALITTLTLTGCGLSSSGDQEAATDDITLRVGMGVDVQSLDPPNFSLAADFTRLDLLYDRLIELGEDGSPQPSLATSWEQNSDTEWTFELREGVKFTDGTDFNAEAVKKSLERAAKSAQGSGYLGVIEEVEVVGDYEVKLHLSEPFSGLLNNLSVPVSGIVSPKAIDEDEEGLGSNPVGTGPYTLESWDPDELMVLKRNEDYWGEKPTVSTLEISIIPEASTRFSALQAGDVDVIENPPPSELDFMRESDALTELIEPKAQPVFLGFELEEIPDVDVRRAIAMAIDKEAIVEDVLEGVGDVANQGLVPPALVTQEDDPINIDYDPEEAKKLLKEAGVDEVTFDLVLPSSYYLKDEEVAQVIKSQLEEVGVTANLVVQESGTWFTSLLEHETQMYWLGWGMTAGDPADMLKRVFHSEAVNNMSGYSGADEEIEELAVLPVKSEEREATINEIQRRIVEEDVVVVPIYYSTNFYATSSSVEGFHTTRSTLWDLTEVTLKQ</sequence>
<dbReference type="PANTHER" id="PTHR30290">
    <property type="entry name" value="PERIPLASMIC BINDING COMPONENT OF ABC TRANSPORTER"/>
    <property type="match status" value="1"/>
</dbReference>
<dbReference type="AlphaFoldDB" id="A0A147KLK4"/>
<gene>
    <name evidence="2" type="ORF">AC529_03055</name>
</gene>
<evidence type="ECO:0000313" key="3">
    <source>
        <dbReference type="Proteomes" id="UP000074382"/>
    </source>
</evidence>
<dbReference type="PIRSF" id="PIRSF002741">
    <property type="entry name" value="MppA"/>
    <property type="match status" value="1"/>
</dbReference>
<dbReference type="InterPro" id="IPR039424">
    <property type="entry name" value="SBP_5"/>
</dbReference>
<evidence type="ECO:0000313" key="2">
    <source>
        <dbReference type="EMBL" id="KUP98133.1"/>
    </source>
</evidence>
<reference evidence="3" key="1">
    <citation type="journal article" date="2017" name="Acta Aliment.">
        <title>Plant polysaccharide degrading enzyme system of Thermpbifida cellulosilytica TB100 revealed by de novo genome project data.</title>
        <authorList>
            <person name="Toth A."/>
            <person name="Baka E."/>
            <person name="Luzics S."/>
            <person name="Bata-Vidacs I."/>
            <person name="Nagy I."/>
            <person name="Balint B."/>
            <person name="Herceg R."/>
            <person name="Olasz F."/>
            <person name="Wilk T."/>
            <person name="Nagy T."/>
            <person name="Kriszt B."/>
            <person name="Nagy I."/>
            <person name="Kukolya J."/>
        </authorList>
    </citation>
    <scope>NUCLEOTIDE SEQUENCE [LARGE SCALE GENOMIC DNA]</scope>
    <source>
        <strain evidence="3">TB100</strain>
    </source>
</reference>
<dbReference type="EMBL" id="LGEM01000015">
    <property type="protein sequence ID" value="KUP98133.1"/>
    <property type="molecule type" value="Genomic_DNA"/>
</dbReference>
<dbReference type="SUPFAM" id="SSF53850">
    <property type="entry name" value="Periplasmic binding protein-like II"/>
    <property type="match status" value="1"/>
</dbReference>
<protein>
    <recommendedName>
        <fullName evidence="1">Solute-binding protein family 5 domain-containing protein</fullName>
    </recommendedName>
</protein>